<feature type="transmembrane region" description="Helical" evidence="2">
    <location>
        <begin position="91"/>
        <end position="109"/>
    </location>
</feature>
<dbReference type="RefSeq" id="WP_145852969.1">
    <property type="nucleotide sequence ID" value="NZ_RPFW01000002.1"/>
</dbReference>
<evidence type="ECO:0000313" key="4">
    <source>
        <dbReference type="Proteomes" id="UP000460272"/>
    </source>
</evidence>
<feature type="transmembrane region" description="Helical" evidence="2">
    <location>
        <begin position="252"/>
        <end position="271"/>
    </location>
</feature>
<dbReference type="AlphaFoldDB" id="A0A6P2C484"/>
<sequence length="290" mass="27930">MSTGAGDSPGRPAPAEPRPASEHGLARSLFADPRFGPLPALLVTLTVVTGVVDAVSILALGRVFVANMTGNVVFAAFALVGAPGFSLSASLFALAGFLVGAYAGGLMIARSADRGALLRTGTAAEVLLAAVALLIAALSGDPGASHGTLQLGAAGAFGAAVTDVLACLLAGALGIQNAVARKLAVPDMTTTVLTMTLTGLGADLRAGTGPGSAGPARTAARAALARRLLVVAAMVAGGAAGATLALRMSPLSAIALATALLAVAALGATTASRGGSSGTASWRAFPAGKG</sequence>
<organism evidence="3 4">
    <name type="scientific">Trebonia kvetii</name>
    <dbReference type="NCBI Taxonomy" id="2480626"/>
    <lineage>
        <taxon>Bacteria</taxon>
        <taxon>Bacillati</taxon>
        <taxon>Actinomycetota</taxon>
        <taxon>Actinomycetes</taxon>
        <taxon>Streptosporangiales</taxon>
        <taxon>Treboniaceae</taxon>
        <taxon>Trebonia</taxon>
    </lineage>
</organism>
<evidence type="ECO:0000313" key="3">
    <source>
        <dbReference type="EMBL" id="TVZ05266.1"/>
    </source>
</evidence>
<protein>
    <submittedName>
        <fullName evidence="3">DUF1275 domain-containing protein</fullName>
    </submittedName>
</protein>
<dbReference type="OrthoDB" id="4272751at2"/>
<feature type="compositionally biased region" description="Low complexity" evidence="1">
    <location>
        <begin position="271"/>
        <end position="281"/>
    </location>
</feature>
<dbReference type="PANTHER" id="PTHR37314:SF4">
    <property type="entry name" value="UPF0700 TRANSMEMBRANE PROTEIN YOAK"/>
    <property type="match status" value="1"/>
</dbReference>
<keyword evidence="2" id="KW-1133">Transmembrane helix</keyword>
<keyword evidence="4" id="KW-1185">Reference proteome</keyword>
<dbReference type="Proteomes" id="UP000460272">
    <property type="component" value="Unassembled WGS sequence"/>
</dbReference>
<name>A0A6P2C484_9ACTN</name>
<keyword evidence="2" id="KW-0472">Membrane</keyword>
<gene>
    <name evidence="3" type="ORF">EAS64_11830</name>
</gene>
<proteinExistence type="predicted"/>
<reference evidence="3 4" key="1">
    <citation type="submission" date="2018-11" db="EMBL/GenBank/DDBJ databases">
        <title>Trebonia kvetii gen.nov., sp.nov., a novel acidophilic actinobacterium, and proposal of the new actinobacterial family Treboniaceae fam. nov.</title>
        <authorList>
            <person name="Rapoport D."/>
            <person name="Sagova-Mareckova M."/>
            <person name="Sedlacek I."/>
            <person name="Provaznik J."/>
            <person name="Kralova S."/>
            <person name="Pavlinic D."/>
            <person name="Benes V."/>
            <person name="Kopecky J."/>
        </authorList>
    </citation>
    <scope>NUCLEOTIDE SEQUENCE [LARGE SCALE GENOMIC DNA]</scope>
    <source>
        <strain evidence="3 4">15Tr583</strain>
    </source>
</reference>
<feature type="region of interest" description="Disordered" evidence="1">
    <location>
        <begin position="1"/>
        <end position="21"/>
    </location>
</feature>
<feature type="transmembrane region" description="Helical" evidence="2">
    <location>
        <begin position="38"/>
        <end position="61"/>
    </location>
</feature>
<accession>A0A6P2C484</accession>
<comment type="caution">
    <text evidence="3">The sequence shown here is derived from an EMBL/GenBank/DDBJ whole genome shotgun (WGS) entry which is preliminary data.</text>
</comment>
<evidence type="ECO:0000256" key="1">
    <source>
        <dbReference type="SAM" id="MobiDB-lite"/>
    </source>
</evidence>
<feature type="region of interest" description="Disordered" evidence="1">
    <location>
        <begin position="271"/>
        <end position="290"/>
    </location>
</feature>
<feature type="transmembrane region" description="Helical" evidence="2">
    <location>
        <begin position="228"/>
        <end position="246"/>
    </location>
</feature>
<evidence type="ECO:0000256" key="2">
    <source>
        <dbReference type="SAM" id="Phobius"/>
    </source>
</evidence>
<keyword evidence="2" id="KW-0812">Transmembrane</keyword>
<dbReference type="PANTHER" id="PTHR37314">
    <property type="entry name" value="SLR0142 PROTEIN"/>
    <property type="match status" value="1"/>
</dbReference>
<dbReference type="EMBL" id="RPFW01000002">
    <property type="protein sequence ID" value="TVZ05266.1"/>
    <property type="molecule type" value="Genomic_DNA"/>
</dbReference>
<dbReference type="Pfam" id="PF06912">
    <property type="entry name" value="DUF1275"/>
    <property type="match status" value="1"/>
</dbReference>
<feature type="transmembrane region" description="Helical" evidence="2">
    <location>
        <begin position="151"/>
        <end position="173"/>
    </location>
</feature>
<dbReference type="InterPro" id="IPR010699">
    <property type="entry name" value="DUF1275"/>
</dbReference>
<feature type="transmembrane region" description="Helical" evidence="2">
    <location>
        <begin position="116"/>
        <end position="139"/>
    </location>
</feature>
<feature type="transmembrane region" description="Helical" evidence="2">
    <location>
        <begin position="68"/>
        <end position="85"/>
    </location>
</feature>